<dbReference type="Gene3D" id="2.40.50.100">
    <property type="match status" value="1"/>
</dbReference>
<dbReference type="GO" id="GO:0015562">
    <property type="term" value="F:efflux transmembrane transporter activity"/>
    <property type="evidence" value="ECO:0007669"/>
    <property type="project" value="TreeGrafter"/>
</dbReference>
<comment type="similarity">
    <text evidence="1">Belongs to the membrane fusion protein (MFP) (TC 8.A.1) family.</text>
</comment>
<evidence type="ECO:0000259" key="2">
    <source>
        <dbReference type="Pfam" id="PF25917"/>
    </source>
</evidence>
<dbReference type="Gene3D" id="1.10.287.470">
    <property type="entry name" value="Helix hairpin bin"/>
    <property type="match status" value="1"/>
</dbReference>
<dbReference type="Pfam" id="PF25917">
    <property type="entry name" value="BSH_RND"/>
    <property type="match status" value="1"/>
</dbReference>
<dbReference type="PANTHER" id="PTHR30469:SF15">
    <property type="entry name" value="HLYD FAMILY OF SECRETION PROTEINS"/>
    <property type="match status" value="1"/>
</dbReference>
<evidence type="ECO:0000313" key="3">
    <source>
        <dbReference type="EMBL" id="QWF72382.1"/>
    </source>
</evidence>
<protein>
    <submittedName>
        <fullName evidence="3">Efflux RND transporter periplasmic adaptor subunit</fullName>
    </submittedName>
</protein>
<reference evidence="3" key="1">
    <citation type="submission" date="2021-04" db="EMBL/GenBank/DDBJ databases">
        <title>Draft genome sequence data of methanotrophic Methylovulum sp. strain S1L and Methylomonas sp. strain S2AM isolated from boreal lake water columns.</title>
        <authorList>
            <person name="Rissanen A.J."/>
            <person name="Mangayil R."/>
            <person name="Svenning M.M."/>
            <person name="Khanongnuch R."/>
        </authorList>
    </citation>
    <scope>NUCLEOTIDE SEQUENCE</scope>
    <source>
        <strain evidence="3">S2AM</strain>
    </source>
</reference>
<dbReference type="InterPro" id="IPR058625">
    <property type="entry name" value="MdtA-like_BSH"/>
</dbReference>
<evidence type="ECO:0000313" key="4">
    <source>
        <dbReference type="Proteomes" id="UP000676649"/>
    </source>
</evidence>
<sequence length="343" mass="36474">MKYGFWLIIAGIIGVMFWKINAEPVAEPEVITEVSVQTASIVKMNFRRFIFGYGLVEPEPAASAKIAVPLAGIVSQIHCREGQLVKKGDLLFELDTRSSDALIAKAGVAVAFAEKNFARKQQLNASDNVSRKLYDEAEQLLQAARKDLLSVQTQRELLQIKAPLSGTVAAIHFKVGEAVNLNTVLADLIDLRRLHIAVKVPSVEVTDIRLGQFVAITAGSGANITGSVTLIGAQIDQLTDTILVRASVVAESGLRPGQFVSVGILVEERPDRLAVPVASVVNKEGSSLIAVVDGDSAVQQTIKTGLRDGGFIEVAGAGLVEGTVVVTEGAYGLPSKTRVKVAQ</sequence>
<gene>
    <name evidence="3" type="ORF">KEF85_08035</name>
</gene>
<dbReference type="KEGG" id="mpad:KEF85_08035"/>
<feature type="domain" description="Multidrug resistance protein MdtA-like barrel-sandwich hybrid" evidence="2">
    <location>
        <begin position="70"/>
        <end position="182"/>
    </location>
</feature>
<dbReference type="NCBIfam" id="TIGR01730">
    <property type="entry name" value="RND_mfp"/>
    <property type="match status" value="1"/>
</dbReference>
<dbReference type="Gene3D" id="2.40.420.20">
    <property type="match status" value="1"/>
</dbReference>
<dbReference type="InterPro" id="IPR006143">
    <property type="entry name" value="RND_pump_MFP"/>
</dbReference>
<accession>A0A975MQZ2</accession>
<dbReference type="SUPFAM" id="SSF111369">
    <property type="entry name" value="HlyD-like secretion proteins"/>
    <property type="match status" value="1"/>
</dbReference>
<organism evidence="3 4">
    <name type="scientific">Methylomonas paludis</name>
    <dbReference type="NCBI Taxonomy" id="1173101"/>
    <lineage>
        <taxon>Bacteria</taxon>
        <taxon>Pseudomonadati</taxon>
        <taxon>Pseudomonadota</taxon>
        <taxon>Gammaproteobacteria</taxon>
        <taxon>Methylococcales</taxon>
        <taxon>Methylococcaceae</taxon>
        <taxon>Methylomonas</taxon>
    </lineage>
</organism>
<dbReference type="GO" id="GO:1990281">
    <property type="term" value="C:efflux pump complex"/>
    <property type="evidence" value="ECO:0007669"/>
    <property type="project" value="TreeGrafter"/>
</dbReference>
<dbReference type="AlphaFoldDB" id="A0A975MQZ2"/>
<name>A0A975MQZ2_9GAMM</name>
<dbReference type="Gene3D" id="2.40.30.170">
    <property type="match status" value="1"/>
</dbReference>
<dbReference type="PANTHER" id="PTHR30469">
    <property type="entry name" value="MULTIDRUG RESISTANCE PROTEIN MDTA"/>
    <property type="match status" value="1"/>
</dbReference>
<proteinExistence type="inferred from homology"/>
<evidence type="ECO:0000256" key="1">
    <source>
        <dbReference type="ARBA" id="ARBA00009477"/>
    </source>
</evidence>
<dbReference type="EMBL" id="CP073754">
    <property type="protein sequence ID" value="QWF72382.1"/>
    <property type="molecule type" value="Genomic_DNA"/>
</dbReference>
<keyword evidence="4" id="KW-1185">Reference proteome</keyword>
<dbReference type="RefSeq" id="WP_215584809.1">
    <property type="nucleotide sequence ID" value="NZ_CP073754.1"/>
</dbReference>
<dbReference type="Proteomes" id="UP000676649">
    <property type="component" value="Chromosome"/>
</dbReference>